<reference evidence="2 3" key="1">
    <citation type="journal article" date="2019" name="Nat. Ecol. Evol.">
        <title>Megaphylogeny resolves global patterns of mushroom evolution.</title>
        <authorList>
            <person name="Varga T."/>
            <person name="Krizsan K."/>
            <person name="Foldi C."/>
            <person name="Dima B."/>
            <person name="Sanchez-Garcia M."/>
            <person name="Sanchez-Ramirez S."/>
            <person name="Szollosi G.J."/>
            <person name="Szarkandi J.G."/>
            <person name="Papp V."/>
            <person name="Albert L."/>
            <person name="Andreopoulos W."/>
            <person name="Angelini C."/>
            <person name="Antonin V."/>
            <person name="Barry K.W."/>
            <person name="Bougher N.L."/>
            <person name="Buchanan P."/>
            <person name="Buyck B."/>
            <person name="Bense V."/>
            <person name="Catcheside P."/>
            <person name="Chovatia M."/>
            <person name="Cooper J."/>
            <person name="Damon W."/>
            <person name="Desjardin D."/>
            <person name="Finy P."/>
            <person name="Geml J."/>
            <person name="Haridas S."/>
            <person name="Hughes K."/>
            <person name="Justo A."/>
            <person name="Karasinski D."/>
            <person name="Kautmanova I."/>
            <person name="Kiss B."/>
            <person name="Kocsube S."/>
            <person name="Kotiranta H."/>
            <person name="LaButti K.M."/>
            <person name="Lechner B.E."/>
            <person name="Liimatainen K."/>
            <person name="Lipzen A."/>
            <person name="Lukacs Z."/>
            <person name="Mihaltcheva S."/>
            <person name="Morgado L.N."/>
            <person name="Niskanen T."/>
            <person name="Noordeloos M.E."/>
            <person name="Ohm R.A."/>
            <person name="Ortiz-Santana B."/>
            <person name="Ovrebo C."/>
            <person name="Racz N."/>
            <person name="Riley R."/>
            <person name="Savchenko A."/>
            <person name="Shiryaev A."/>
            <person name="Soop K."/>
            <person name="Spirin V."/>
            <person name="Szebenyi C."/>
            <person name="Tomsovsky M."/>
            <person name="Tulloss R.E."/>
            <person name="Uehling J."/>
            <person name="Grigoriev I.V."/>
            <person name="Vagvolgyi C."/>
            <person name="Papp T."/>
            <person name="Martin F.M."/>
            <person name="Miettinen O."/>
            <person name="Hibbett D.S."/>
            <person name="Nagy L.G."/>
        </authorList>
    </citation>
    <scope>NUCLEOTIDE SEQUENCE [LARGE SCALE GENOMIC DNA]</scope>
    <source>
        <strain evidence="2 3">CBS 962.96</strain>
    </source>
</reference>
<keyword evidence="3" id="KW-1185">Reference proteome</keyword>
<protein>
    <submittedName>
        <fullName evidence="2">Uncharacterized protein</fullName>
    </submittedName>
</protein>
<proteinExistence type="predicted"/>
<evidence type="ECO:0000256" key="1">
    <source>
        <dbReference type="SAM" id="MobiDB-lite"/>
    </source>
</evidence>
<dbReference type="Proteomes" id="UP000297245">
    <property type="component" value="Unassembled WGS sequence"/>
</dbReference>
<feature type="non-terminal residue" evidence="2">
    <location>
        <position position="1"/>
    </location>
</feature>
<sequence length="434" mass="47889">DTWEAAESVEKTAGDLVDKFYLHKRSRPNPPELSFKPQRPGLCSSSKAAASVPPPTSGSTSRTSKQSTSQRQAAASVPAQVPPSQTSQTSIPHPMQSSSNVYPSLITPIIDPEPDLDRKCDAFQALQKILSLENLDQECQAVQAVLSKKSRQSSLEASFRMCSQMLSDSVAICCHTKIVGRLGAMEVLQTSTQASEVVDVLRRTWNLVVCRVLRFTYLWYSVWGPDFVEAAFAAYGAGALNIRAILIHPLPLLSLPGQTRLNYDKLAENILSEKNAGLERLEFYFWQEHDAGEVQDSSISLAQLVQRTVAGLADLDSRPGKAGRKMPLATLCPWQDGFQVQKLACIIWETLQWKQGQPAGRIELQQILEAKHPTLNQNLVGTSDYYNPIRSSNSFHTLLKLSLGDHDLRSSDYGLSNILVRIGTGQGKRMRQGV</sequence>
<feature type="region of interest" description="Disordered" evidence="1">
    <location>
        <begin position="22"/>
        <end position="99"/>
    </location>
</feature>
<organism evidence="2 3">
    <name type="scientific">Dendrothele bispora (strain CBS 962.96)</name>
    <dbReference type="NCBI Taxonomy" id="1314807"/>
    <lineage>
        <taxon>Eukaryota</taxon>
        <taxon>Fungi</taxon>
        <taxon>Dikarya</taxon>
        <taxon>Basidiomycota</taxon>
        <taxon>Agaricomycotina</taxon>
        <taxon>Agaricomycetes</taxon>
        <taxon>Agaricomycetidae</taxon>
        <taxon>Agaricales</taxon>
        <taxon>Agaricales incertae sedis</taxon>
        <taxon>Dendrothele</taxon>
    </lineage>
</organism>
<evidence type="ECO:0000313" key="3">
    <source>
        <dbReference type="Proteomes" id="UP000297245"/>
    </source>
</evidence>
<dbReference type="AlphaFoldDB" id="A0A4S8MBU3"/>
<evidence type="ECO:0000313" key="2">
    <source>
        <dbReference type="EMBL" id="THU99780.1"/>
    </source>
</evidence>
<name>A0A4S8MBU3_DENBC</name>
<accession>A0A4S8MBU3</accession>
<gene>
    <name evidence="2" type="ORF">K435DRAFT_855412</name>
</gene>
<dbReference type="OrthoDB" id="3131490at2759"/>
<feature type="compositionally biased region" description="Low complexity" evidence="1">
    <location>
        <begin position="44"/>
        <end position="85"/>
    </location>
</feature>
<dbReference type="EMBL" id="ML179114">
    <property type="protein sequence ID" value="THU99780.1"/>
    <property type="molecule type" value="Genomic_DNA"/>
</dbReference>
<feature type="compositionally biased region" description="Polar residues" evidence="1">
    <location>
        <begin position="86"/>
        <end position="99"/>
    </location>
</feature>